<dbReference type="InterPro" id="IPR029001">
    <property type="entry name" value="ITPase-like_fam"/>
</dbReference>
<comment type="subcellular location">
    <subcellularLocation>
        <location evidence="4">Cytoplasm</location>
    </subcellularLocation>
</comment>
<comment type="catalytic activity">
    <reaction evidence="4">
        <text>UTP + H2O = UMP + diphosphate + H(+)</text>
        <dbReference type="Rhea" id="RHEA:29395"/>
        <dbReference type="ChEBI" id="CHEBI:15377"/>
        <dbReference type="ChEBI" id="CHEBI:15378"/>
        <dbReference type="ChEBI" id="CHEBI:33019"/>
        <dbReference type="ChEBI" id="CHEBI:46398"/>
        <dbReference type="ChEBI" id="CHEBI:57865"/>
        <dbReference type="EC" id="3.6.1.9"/>
    </reaction>
</comment>
<dbReference type="PANTHER" id="PTHR43213:SF5">
    <property type="entry name" value="BIFUNCTIONAL DTTP_UTP PYROPHOSPHATASE_METHYLTRANSFERASE PROTEIN-RELATED"/>
    <property type="match status" value="1"/>
</dbReference>
<keyword evidence="2 4" id="KW-0378">Hydrolase</keyword>
<dbReference type="SUPFAM" id="SSF52972">
    <property type="entry name" value="ITPase-like"/>
    <property type="match status" value="1"/>
</dbReference>
<keyword evidence="3 4" id="KW-0546">Nucleotide metabolism</keyword>
<feature type="site" description="Important for substrate specificity" evidence="4">
    <location>
        <position position="22"/>
    </location>
</feature>
<reference evidence="5 6" key="1">
    <citation type="submission" date="2019-08" db="EMBL/GenBank/DDBJ databases">
        <title>Hyperibacter terrae gen. nov., sp. nov. and Hyperibacter viscosus sp. nov., two new members in the family Rhodospirillaceae isolated from the rhizosphere of Hypericum perforatum.</title>
        <authorList>
            <person name="Noviana Z."/>
        </authorList>
    </citation>
    <scope>NUCLEOTIDE SEQUENCE [LARGE SCALE GENOMIC DNA]</scope>
    <source>
        <strain evidence="5 6">R5959</strain>
    </source>
</reference>
<dbReference type="GO" id="GO:0005737">
    <property type="term" value="C:cytoplasm"/>
    <property type="evidence" value="ECO:0007669"/>
    <property type="project" value="UniProtKB-SubCell"/>
</dbReference>
<dbReference type="PIRSF" id="PIRSF006305">
    <property type="entry name" value="Maf"/>
    <property type="match status" value="1"/>
</dbReference>
<comment type="similarity">
    <text evidence="4">Belongs to the Maf family. YhdE subfamily.</text>
</comment>
<comment type="cofactor">
    <cofactor evidence="1 4">
        <name>a divalent metal cation</name>
        <dbReference type="ChEBI" id="CHEBI:60240"/>
    </cofactor>
</comment>
<dbReference type="EC" id="3.6.1.9" evidence="4"/>
<dbReference type="NCBIfam" id="TIGR00172">
    <property type="entry name" value="maf"/>
    <property type="match status" value="1"/>
</dbReference>
<evidence type="ECO:0000256" key="1">
    <source>
        <dbReference type="ARBA" id="ARBA00001968"/>
    </source>
</evidence>
<evidence type="ECO:0000256" key="4">
    <source>
        <dbReference type="HAMAP-Rule" id="MF_00528"/>
    </source>
</evidence>
<evidence type="ECO:0000313" key="5">
    <source>
        <dbReference type="EMBL" id="QEX23749.1"/>
    </source>
</evidence>
<keyword evidence="4" id="KW-0963">Cytoplasm</keyword>
<accession>A0A5J6N1N4</accession>
<dbReference type="EMBL" id="CP042582">
    <property type="protein sequence ID" value="QEX23749.1"/>
    <property type="molecule type" value="Genomic_DNA"/>
</dbReference>
<dbReference type="GO" id="GO:0036218">
    <property type="term" value="F:dTTP diphosphatase activity"/>
    <property type="evidence" value="ECO:0007669"/>
    <property type="project" value="RHEA"/>
</dbReference>
<protein>
    <recommendedName>
        <fullName evidence="4">dTTP/UTP pyrophosphatase</fullName>
        <shortName evidence="4">dTTPase/UTPase</shortName>
        <ecNumber evidence="4">3.6.1.9</ecNumber>
    </recommendedName>
    <alternativeName>
        <fullName evidence="4">Nucleoside triphosphate pyrophosphatase</fullName>
    </alternativeName>
    <alternativeName>
        <fullName evidence="4">Nucleotide pyrophosphatase</fullName>
        <shortName evidence="4">Nucleotide PPase</shortName>
    </alternativeName>
</protein>
<dbReference type="Proteomes" id="UP000325797">
    <property type="component" value="Chromosome"/>
</dbReference>
<evidence type="ECO:0000256" key="2">
    <source>
        <dbReference type="ARBA" id="ARBA00022801"/>
    </source>
</evidence>
<dbReference type="AlphaFoldDB" id="A0A5J6N1N4"/>
<dbReference type="CDD" id="cd00555">
    <property type="entry name" value="Maf"/>
    <property type="match status" value="1"/>
</dbReference>
<gene>
    <name evidence="5" type="ORF">FRZ61_36880</name>
</gene>
<dbReference type="GO" id="GO:0009117">
    <property type="term" value="P:nucleotide metabolic process"/>
    <property type="evidence" value="ECO:0007669"/>
    <property type="project" value="UniProtKB-KW"/>
</dbReference>
<proteinExistence type="inferred from homology"/>
<dbReference type="Gene3D" id="3.90.950.10">
    <property type="match status" value="1"/>
</dbReference>
<feature type="active site" description="Proton acceptor" evidence="4">
    <location>
        <position position="80"/>
    </location>
</feature>
<dbReference type="Pfam" id="PF02545">
    <property type="entry name" value="Maf"/>
    <property type="match status" value="1"/>
</dbReference>
<evidence type="ECO:0000313" key="6">
    <source>
        <dbReference type="Proteomes" id="UP000325797"/>
    </source>
</evidence>
<feature type="site" description="Important for substrate specificity" evidence="4">
    <location>
        <position position="164"/>
    </location>
</feature>
<organism evidence="5 6">
    <name type="scientific">Hypericibacter adhaerens</name>
    <dbReference type="NCBI Taxonomy" id="2602016"/>
    <lineage>
        <taxon>Bacteria</taxon>
        <taxon>Pseudomonadati</taxon>
        <taxon>Pseudomonadota</taxon>
        <taxon>Alphaproteobacteria</taxon>
        <taxon>Rhodospirillales</taxon>
        <taxon>Dongiaceae</taxon>
        <taxon>Hypericibacter</taxon>
    </lineage>
</organism>
<evidence type="ECO:0000256" key="3">
    <source>
        <dbReference type="ARBA" id="ARBA00023080"/>
    </source>
</evidence>
<dbReference type="InterPro" id="IPR003697">
    <property type="entry name" value="Maf-like"/>
</dbReference>
<sequence length="204" mass="21808">MPGMSPTRPDSIPLVLASASPRRVDLLRQIGIVPSAVDPADIDESPRRQELPPAHARRLADAKAEVVRARHPGAFVLAADTVVACGRRILPKATDARTARDCLTLLSGRRHRVLGAVTLFGPDGRRVRRLVTTVVIVKRLSASEIDAYLASGEWEGKAGGYAIQGRAAAFVPTIIGSYSNVVGLPLHETAALLRGLGFAWDERG</sequence>
<keyword evidence="6" id="KW-1185">Reference proteome</keyword>
<dbReference type="GO" id="GO:0036221">
    <property type="term" value="F:UTP diphosphatase activity"/>
    <property type="evidence" value="ECO:0007669"/>
    <property type="project" value="RHEA"/>
</dbReference>
<comment type="caution">
    <text evidence="4">Lacks conserved residue(s) required for the propagation of feature annotation.</text>
</comment>
<name>A0A5J6N1N4_9PROT</name>
<feature type="site" description="Important for substrate specificity" evidence="4">
    <location>
        <position position="81"/>
    </location>
</feature>
<comment type="catalytic activity">
    <reaction evidence="4">
        <text>dTTP + H2O = dTMP + diphosphate + H(+)</text>
        <dbReference type="Rhea" id="RHEA:28534"/>
        <dbReference type="ChEBI" id="CHEBI:15377"/>
        <dbReference type="ChEBI" id="CHEBI:15378"/>
        <dbReference type="ChEBI" id="CHEBI:33019"/>
        <dbReference type="ChEBI" id="CHEBI:37568"/>
        <dbReference type="ChEBI" id="CHEBI:63528"/>
        <dbReference type="EC" id="3.6.1.9"/>
    </reaction>
</comment>
<dbReference type="PANTHER" id="PTHR43213">
    <property type="entry name" value="BIFUNCTIONAL DTTP/UTP PYROPHOSPHATASE/METHYLTRANSFERASE PROTEIN-RELATED"/>
    <property type="match status" value="1"/>
</dbReference>
<comment type="function">
    <text evidence="4">Nucleoside triphosphate pyrophosphatase that hydrolyzes dTTP and UTP. May have a dual role in cell division arrest and in preventing the incorporation of modified nucleotides into cellular nucleic acids.</text>
</comment>
<dbReference type="KEGG" id="hadh:FRZ61_36880"/>
<dbReference type="HAMAP" id="MF_00528">
    <property type="entry name" value="Maf"/>
    <property type="match status" value="1"/>
</dbReference>